<evidence type="ECO:0000256" key="1">
    <source>
        <dbReference type="SAM" id="SignalP"/>
    </source>
</evidence>
<accession>A0A8H6S7I3</accession>
<evidence type="ECO:0000313" key="2">
    <source>
        <dbReference type="EMBL" id="KAF7293827.1"/>
    </source>
</evidence>
<comment type="caution">
    <text evidence="2">The sequence shown here is derived from an EMBL/GenBank/DDBJ whole genome shotgun (WGS) entry which is preliminary data.</text>
</comment>
<sequence length="169" mass="17040">MIFAPIFTSLLFIATCATAAPVSFKTARQATATSPITCTNTTATEMLGGALAGVQFALEEINPYDGIVDPAPLFSTELAVLPVRAVADQLGNLALFPTLPPQNPPAATALTDLATGLSGVQTLLANITIGGPALTTVLANNTQALAEAKRNLGMALAAAGNLGCTVNSS</sequence>
<name>A0A8H6S7I3_MYCCL</name>
<dbReference type="EMBL" id="JACAZE010000020">
    <property type="protein sequence ID" value="KAF7293827.1"/>
    <property type="molecule type" value="Genomic_DNA"/>
</dbReference>
<keyword evidence="1" id="KW-0732">Signal</keyword>
<dbReference type="Proteomes" id="UP000613580">
    <property type="component" value="Unassembled WGS sequence"/>
</dbReference>
<evidence type="ECO:0000313" key="3">
    <source>
        <dbReference type="Proteomes" id="UP000613580"/>
    </source>
</evidence>
<feature type="chain" id="PRO_5034825979" evidence="1">
    <location>
        <begin position="20"/>
        <end position="169"/>
    </location>
</feature>
<keyword evidence="3" id="KW-1185">Reference proteome</keyword>
<organism evidence="2 3">
    <name type="scientific">Mycena chlorophos</name>
    <name type="common">Agaric fungus</name>
    <name type="synonym">Agaricus chlorophos</name>
    <dbReference type="NCBI Taxonomy" id="658473"/>
    <lineage>
        <taxon>Eukaryota</taxon>
        <taxon>Fungi</taxon>
        <taxon>Dikarya</taxon>
        <taxon>Basidiomycota</taxon>
        <taxon>Agaricomycotina</taxon>
        <taxon>Agaricomycetes</taxon>
        <taxon>Agaricomycetidae</taxon>
        <taxon>Agaricales</taxon>
        <taxon>Marasmiineae</taxon>
        <taxon>Mycenaceae</taxon>
        <taxon>Mycena</taxon>
    </lineage>
</organism>
<feature type="signal peptide" evidence="1">
    <location>
        <begin position="1"/>
        <end position="19"/>
    </location>
</feature>
<gene>
    <name evidence="2" type="ORF">HMN09_01178600</name>
</gene>
<reference evidence="2" key="1">
    <citation type="submission" date="2020-05" db="EMBL/GenBank/DDBJ databases">
        <title>Mycena genomes resolve the evolution of fungal bioluminescence.</title>
        <authorList>
            <person name="Tsai I.J."/>
        </authorList>
    </citation>
    <scope>NUCLEOTIDE SEQUENCE</scope>
    <source>
        <strain evidence="2">110903Hualien_Pintung</strain>
    </source>
</reference>
<dbReference type="AlphaFoldDB" id="A0A8H6S7I3"/>
<dbReference type="OrthoDB" id="3050494at2759"/>
<proteinExistence type="predicted"/>
<protein>
    <submittedName>
        <fullName evidence="2">Uncharacterized protein</fullName>
    </submittedName>
</protein>